<comment type="subcellular location">
    <subcellularLocation>
        <location evidence="1">Membrane</location>
        <topology evidence="1">Multi-pass membrane protein</topology>
    </subcellularLocation>
</comment>
<feature type="transmembrane region" description="Helical" evidence="12">
    <location>
        <begin position="29"/>
        <end position="50"/>
    </location>
</feature>
<feature type="transmembrane region" description="Helical" evidence="12">
    <location>
        <begin position="283"/>
        <end position="305"/>
    </location>
</feature>
<sequence>MSIDTTTTPQPGLIRRLWSRLPHTVDRRVVAMAWTTLVVQIGIVATGGLVRLTGSGLGCPTWPRCTEDSFVATEAMGIHGVIEFGNRMLTFVLVIVAILMFLFVVRMRRERRDLFWLSLVIGLYVPLQAIIGGITVLTNLNPYVVGLHYFASAVLVSLAAVLLVRVYAQPGARTRVVPLWYAIVAYLTAVGVAVTVVVGILVTGSGPHAGDGGAARNGLDAELLQHVHSWPAYVTFGLSLVLFAAAWQMPSAQRMPVWTGLLLATELLQIAIGLWQARTGLPIILVNIHMTLAVALVAAMTVVVMKLRAPLHS</sequence>
<dbReference type="Proteomes" id="UP001368654">
    <property type="component" value="Unassembled WGS sequence"/>
</dbReference>
<feature type="transmembrane region" description="Helical" evidence="12">
    <location>
        <begin position="230"/>
        <end position="247"/>
    </location>
</feature>
<keyword evidence="7" id="KW-0408">Iron</keyword>
<dbReference type="PANTHER" id="PTHR35457:SF1">
    <property type="entry name" value="HEME A SYNTHASE"/>
    <property type="match status" value="1"/>
</dbReference>
<dbReference type="RefSeq" id="WP_337337796.1">
    <property type="nucleotide sequence ID" value="NZ_JBBDGL010000002.1"/>
</dbReference>
<protein>
    <submittedName>
        <fullName evidence="13">COX15/CtaA family protein</fullName>
    </submittedName>
</protein>
<dbReference type="InterPro" id="IPR050450">
    <property type="entry name" value="COX15/CtaA_HemeA_synthase"/>
</dbReference>
<dbReference type="Pfam" id="PF02628">
    <property type="entry name" value="COX15-CtaA"/>
    <property type="match status" value="1"/>
</dbReference>
<evidence type="ECO:0000256" key="1">
    <source>
        <dbReference type="ARBA" id="ARBA00004141"/>
    </source>
</evidence>
<feature type="transmembrane region" description="Helical" evidence="12">
    <location>
        <begin position="88"/>
        <end position="107"/>
    </location>
</feature>
<evidence type="ECO:0000256" key="3">
    <source>
        <dbReference type="ARBA" id="ARBA00022692"/>
    </source>
</evidence>
<feature type="transmembrane region" description="Helical" evidence="12">
    <location>
        <begin position="149"/>
        <end position="167"/>
    </location>
</feature>
<keyword evidence="5 12" id="KW-1133">Transmembrane helix</keyword>
<evidence type="ECO:0000256" key="10">
    <source>
        <dbReference type="ARBA" id="ARBA00023157"/>
    </source>
</evidence>
<comment type="pathway">
    <text evidence="11">Porphyrin-containing compound metabolism.</text>
</comment>
<name>A0ABU8LSW4_9MICO</name>
<keyword evidence="8" id="KW-0350">Heme biosynthesis</keyword>
<keyword evidence="6" id="KW-0560">Oxidoreductase</keyword>
<reference evidence="13 14" key="1">
    <citation type="submission" date="2024-02" db="EMBL/GenBank/DDBJ databases">
        <authorList>
            <person name="Saticioglu I.B."/>
        </authorList>
    </citation>
    <scope>NUCLEOTIDE SEQUENCE [LARGE SCALE GENOMIC DNA]</scope>
    <source>
        <strain evidence="13 14">Mu-86</strain>
    </source>
</reference>
<evidence type="ECO:0000256" key="2">
    <source>
        <dbReference type="ARBA" id="ARBA00022475"/>
    </source>
</evidence>
<evidence type="ECO:0000256" key="9">
    <source>
        <dbReference type="ARBA" id="ARBA00023136"/>
    </source>
</evidence>
<keyword evidence="10" id="KW-1015">Disulfide bond</keyword>
<keyword evidence="3 12" id="KW-0812">Transmembrane</keyword>
<keyword evidence="2" id="KW-1003">Cell membrane</keyword>
<evidence type="ECO:0000256" key="8">
    <source>
        <dbReference type="ARBA" id="ARBA00023133"/>
    </source>
</evidence>
<feature type="transmembrane region" description="Helical" evidence="12">
    <location>
        <begin position="259"/>
        <end position="277"/>
    </location>
</feature>
<keyword evidence="9 12" id="KW-0472">Membrane</keyword>
<evidence type="ECO:0000256" key="12">
    <source>
        <dbReference type="SAM" id="Phobius"/>
    </source>
</evidence>
<evidence type="ECO:0000256" key="6">
    <source>
        <dbReference type="ARBA" id="ARBA00023002"/>
    </source>
</evidence>
<comment type="caution">
    <text evidence="13">The sequence shown here is derived from an EMBL/GenBank/DDBJ whole genome shotgun (WGS) entry which is preliminary data.</text>
</comment>
<keyword evidence="14" id="KW-1185">Reference proteome</keyword>
<accession>A0ABU8LSW4</accession>
<dbReference type="EMBL" id="JBBDGL010000002">
    <property type="protein sequence ID" value="MEJ1155354.1"/>
    <property type="molecule type" value="Genomic_DNA"/>
</dbReference>
<evidence type="ECO:0000256" key="11">
    <source>
        <dbReference type="ARBA" id="ARBA00023444"/>
    </source>
</evidence>
<evidence type="ECO:0000313" key="14">
    <source>
        <dbReference type="Proteomes" id="UP001368654"/>
    </source>
</evidence>
<evidence type="ECO:0000313" key="13">
    <source>
        <dbReference type="EMBL" id="MEJ1155354.1"/>
    </source>
</evidence>
<evidence type="ECO:0000256" key="7">
    <source>
        <dbReference type="ARBA" id="ARBA00023004"/>
    </source>
</evidence>
<evidence type="ECO:0000256" key="4">
    <source>
        <dbReference type="ARBA" id="ARBA00022723"/>
    </source>
</evidence>
<keyword evidence="4" id="KW-0479">Metal-binding</keyword>
<feature type="transmembrane region" description="Helical" evidence="12">
    <location>
        <begin position="179"/>
        <end position="202"/>
    </location>
</feature>
<dbReference type="InterPro" id="IPR003780">
    <property type="entry name" value="COX15/CtaA_fam"/>
</dbReference>
<evidence type="ECO:0000256" key="5">
    <source>
        <dbReference type="ARBA" id="ARBA00022989"/>
    </source>
</evidence>
<feature type="transmembrane region" description="Helical" evidence="12">
    <location>
        <begin position="114"/>
        <end position="137"/>
    </location>
</feature>
<dbReference type="PANTHER" id="PTHR35457">
    <property type="entry name" value="HEME A SYNTHASE"/>
    <property type="match status" value="1"/>
</dbReference>
<organism evidence="13 14">
    <name type="scientific">Microbacterium marmarense</name>
    <dbReference type="NCBI Taxonomy" id="3122051"/>
    <lineage>
        <taxon>Bacteria</taxon>
        <taxon>Bacillati</taxon>
        <taxon>Actinomycetota</taxon>
        <taxon>Actinomycetes</taxon>
        <taxon>Micrococcales</taxon>
        <taxon>Microbacteriaceae</taxon>
        <taxon>Microbacterium</taxon>
    </lineage>
</organism>
<gene>
    <name evidence="13" type="ORF">WDU96_07035</name>
</gene>
<proteinExistence type="predicted"/>